<comment type="caution">
    <text evidence="1">The sequence shown here is derived from an EMBL/GenBank/DDBJ whole genome shotgun (WGS) entry which is preliminary data.</text>
</comment>
<dbReference type="Proteomes" id="UP000814176">
    <property type="component" value="Unassembled WGS sequence"/>
</dbReference>
<proteinExistence type="predicted"/>
<evidence type="ECO:0000313" key="1">
    <source>
        <dbReference type="EMBL" id="KAH9832188.1"/>
    </source>
</evidence>
<organism evidence="1 2">
    <name type="scientific">Rhodofomes roseus</name>
    <dbReference type="NCBI Taxonomy" id="34475"/>
    <lineage>
        <taxon>Eukaryota</taxon>
        <taxon>Fungi</taxon>
        <taxon>Dikarya</taxon>
        <taxon>Basidiomycota</taxon>
        <taxon>Agaricomycotina</taxon>
        <taxon>Agaricomycetes</taxon>
        <taxon>Polyporales</taxon>
        <taxon>Rhodofomes</taxon>
    </lineage>
</organism>
<protein>
    <submittedName>
        <fullName evidence="1">Uncharacterized protein</fullName>
    </submittedName>
</protein>
<dbReference type="EMBL" id="JADCUA010000022">
    <property type="protein sequence ID" value="KAH9832188.1"/>
    <property type="molecule type" value="Genomic_DNA"/>
</dbReference>
<reference evidence="1 2" key="1">
    <citation type="journal article" date="2021" name="Environ. Microbiol.">
        <title>Gene family expansions and transcriptome signatures uncover fungal adaptations to wood decay.</title>
        <authorList>
            <person name="Hage H."/>
            <person name="Miyauchi S."/>
            <person name="Viragh M."/>
            <person name="Drula E."/>
            <person name="Min B."/>
            <person name="Chaduli D."/>
            <person name="Navarro D."/>
            <person name="Favel A."/>
            <person name="Norest M."/>
            <person name="Lesage-Meessen L."/>
            <person name="Balint B."/>
            <person name="Merenyi Z."/>
            <person name="de Eugenio L."/>
            <person name="Morin E."/>
            <person name="Martinez A.T."/>
            <person name="Baldrian P."/>
            <person name="Stursova M."/>
            <person name="Martinez M.J."/>
            <person name="Novotny C."/>
            <person name="Magnuson J.K."/>
            <person name="Spatafora J.W."/>
            <person name="Maurice S."/>
            <person name="Pangilinan J."/>
            <person name="Andreopoulos W."/>
            <person name="LaButti K."/>
            <person name="Hundley H."/>
            <person name="Na H."/>
            <person name="Kuo A."/>
            <person name="Barry K."/>
            <person name="Lipzen A."/>
            <person name="Henrissat B."/>
            <person name="Riley R."/>
            <person name="Ahrendt S."/>
            <person name="Nagy L.G."/>
            <person name="Grigoriev I.V."/>
            <person name="Martin F."/>
            <person name="Rosso M.N."/>
        </authorList>
    </citation>
    <scope>NUCLEOTIDE SEQUENCE [LARGE SCALE GENOMIC DNA]</scope>
    <source>
        <strain evidence="1 2">CIRM-BRFM 1785</strain>
    </source>
</reference>
<evidence type="ECO:0000313" key="2">
    <source>
        <dbReference type="Proteomes" id="UP000814176"/>
    </source>
</evidence>
<keyword evidence="2" id="KW-1185">Reference proteome</keyword>
<name>A0ABQ8K6M9_9APHY</name>
<accession>A0ABQ8K6M9</accession>
<sequence length="104" mass="11536">MWSLSKHVIGVTLCVSQQSTVAFHGSSTCFCGGLHLTHRSSCHRQLYWPHSRVASSRTHSETSVQYASDQVTQVSNQSSTLRGDAYGNLDDPCKFIDYRSSTSH</sequence>
<dbReference type="GeneID" id="71998126"/>
<gene>
    <name evidence="1" type="ORF">C8Q71DRAFT_265290</name>
</gene>
<dbReference type="RefSeq" id="XP_047775207.1">
    <property type="nucleotide sequence ID" value="XM_047917394.1"/>
</dbReference>